<protein>
    <recommendedName>
        <fullName evidence="3">CS domain-containing protein</fullName>
    </recommendedName>
</protein>
<accession>C5KPR0</accession>
<evidence type="ECO:0000313" key="5">
    <source>
        <dbReference type="Proteomes" id="UP000007800"/>
    </source>
</evidence>
<keyword evidence="5" id="KW-1185">Reference proteome</keyword>
<dbReference type="PROSITE" id="PS51203">
    <property type="entry name" value="CS"/>
    <property type="match status" value="1"/>
</dbReference>
<dbReference type="InParanoid" id="C5KPR0"/>
<dbReference type="SUPFAM" id="SSF49764">
    <property type="entry name" value="HSP20-like chaperones"/>
    <property type="match status" value="1"/>
</dbReference>
<keyword evidence="2" id="KW-0732">Signal</keyword>
<feature type="region of interest" description="Disordered" evidence="1">
    <location>
        <begin position="41"/>
        <end position="82"/>
    </location>
</feature>
<evidence type="ECO:0000256" key="2">
    <source>
        <dbReference type="SAM" id="SignalP"/>
    </source>
</evidence>
<reference evidence="4 5" key="1">
    <citation type="submission" date="2008-07" db="EMBL/GenBank/DDBJ databases">
        <authorList>
            <person name="El-Sayed N."/>
            <person name="Caler E."/>
            <person name="Inman J."/>
            <person name="Amedeo P."/>
            <person name="Hass B."/>
            <person name="Wortman J."/>
        </authorList>
    </citation>
    <scope>NUCLEOTIDE SEQUENCE [LARGE SCALE GENOMIC DNA]</scope>
    <source>
        <strain evidence="5">ATCC 50983 / TXsc</strain>
    </source>
</reference>
<dbReference type="OrthoDB" id="164025at2759"/>
<dbReference type="GeneID" id="9041969"/>
<dbReference type="EMBL" id="GG675180">
    <property type="protein sequence ID" value="EER13457.1"/>
    <property type="molecule type" value="Genomic_DNA"/>
</dbReference>
<dbReference type="InterPro" id="IPR008978">
    <property type="entry name" value="HSP20-like_chaperone"/>
</dbReference>
<evidence type="ECO:0000313" key="4">
    <source>
        <dbReference type="EMBL" id="EER13457.1"/>
    </source>
</evidence>
<proteinExistence type="predicted"/>
<feature type="signal peptide" evidence="2">
    <location>
        <begin position="1"/>
        <end position="17"/>
    </location>
</feature>
<feature type="chain" id="PRO_5002954509" description="CS domain-containing protein" evidence="2">
    <location>
        <begin position="18"/>
        <end position="240"/>
    </location>
</feature>
<feature type="domain" description="CS" evidence="3">
    <location>
        <begin position="138"/>
        <end position="236"/>
    </location>
</feature>
<gene>
    <name evidence="4" type="ORF">Pmar_PMAR000043</name>
</gene>
<dbReference type="Proteomes" id="UP000007800">
    <property type="component" value="Unassembled WGS sequence"/>
</dbReference>
<feature type="non-terminal residue" evidence="4">
    <location>
        <position position="1"/>
    </location>
</feature>
<evidence type="ECO:0000256" key="1">
    <source>
        <dbReference type="SAM" id="MobiDB-lite"/>
    </source>
</evidence>
<organism evidence="5">
    <name type="scientific">Perkinsus marinus (strain ATCC 50983 / TXsc)</name>
    <dbReference type="NCBI Taxonomy" id="423536"/>
    <lineage>
        <taxon>Eukaryota</taxon>
        <taxon>Sar</taxon>
        <taxon>Alveolata</taxon>
        <taxon>Perkinsozoa</taxon>
        <taxon>Perkinsea</taxon>
        <taxon>Perkinsida</taxon>
        <taxon>Perkinsidae</taxon>
        <taxon>Perkinsus</taxon>
    </lineage>
</organism>
<feature type="compositionally biased region" description="Basic and acidic residues" evidence="1">
    <location>
        <begin position="71"/>
        <end position="82"/>
    </location>
</feature>
<dbReference type="OMA" id="YMWTDEG"/>
<dbReference type="AlphaFoldDB" id="C5KPR0"/>
<dbReference type="RefSeq" id="XP_002781662.1">
    <property type="nucleotide sequence ID" value="XM_002781616.1"/>
</dbReference>
<sequence length="240" mass="26488">LISLFIVGSTLSTLTSSLFCRASGFWSAFLGYYQKGSSGVMSSSSTRSEGEAPPYKAVPVGSSSTSGEETDTVRRSDSKLRKSLTEKGDKSYYYAHSRDFYVPPDAKVVTGPGLITGGQPELIGRSLSPEPRNVVKKRTVKQYSWFDDEGKVKVYTEDSQLLAALEDDSVEAHSKFTTTGFDLWADSVDGWRVILSIPTLNAEIIPEQCKHRVSKGKRVSVTLRKKDADRTWYNLKSTSD</sequence>
<evidence type="ECO:0000259" key="3">
    <source>
        <dbReference type="PROSITE" id="PS51203"/>
    </source>
</evidence>
<dbReference type="Gene3D" id="2.60.40.790">
    <property type="match status" value="1"/>
</dbReference>
<dbReference type="InterPro" id="IPR007052">
    <property type="entry name" value="CS_dom"/>
</dbReference>
<name>C5KPR0_PERM5</name>